<proteinExistence type="predicted"/>
<sequence>MAKQISVFLENKAGRLSHVTRVLGTAGINIRALSIADTSDFGILRLIVNEPDRAYQVLKENGFTVSETEVLAVQVADSPGGLATVLEQMHEENLNIEYLYAFIGTSGNDALVVLKVEDSEKTSEIFRQKGIKFLDESQLYRL</sequence>
<evidence type="ECO:0000259" key="1">
    <source>
        <dbReference type="PROSITE" id="PS51671"/>
    </source>
</evidence>
<dbReference type="InterPro" id="IPR002912">
    <property type="entry name" value="ACT_dom"/>
</dbReference>
<dbReference type="Pfam" id="PF19571">
    <property type="entry name" value="ACT_8"/>
    <property type="match status" value="1"/>
</dbReference>
<dbReference type="Gene3D" id="3.30.2130.10">
    <property type="entry name" value="VC0802-like"/>
    <property type="match status" value="1"/>
</dbReference>
<dbReference type="InterPro" id="IPR045865">
    <property type="entry name" value="ACT-like_dom_sf"/>
</dbReference>
<dbReference type="EMBL" id="DNZF01000022">
    <property type="protein sequence ID" value="HBK52483.1"/>
    <property type="molecule type" value="Genomic_DNA"/>
</dbReference>
<organism evidence="2 3">
    <name type="scientific">Syntrophomonas wolfei</name>
    <dbReference type="NCBI Taxonomy" id="863"/>
    <lineage>
        <taxon>Bacteria</taxon>
        <taxon>Bacillati</taxon>
        <taxon>Bacillota</taxon>
        <taxon>Clostridia</taxon>
        <taxon>Eubacteriales</taxon>
        <taxon>Syntrophomonadaceae</taxon>
        <taxon>Syntrophomonas</taxon>
    </lineage>
</organism>
<dbReference type="PANTHER" id="PTHR40099:SF1">
    <property type="entry name" value="ACETOLACTATE SYNTHASE, SMALL SUBUNIT"/>
    <property type="match status" value="1"/>
</dbReference>
<gene>
    <name evidence="2" type="ORF">DDZ44_00910</name>
</gene>
<reference evidence="2 3" key="1">
    <citation type="journal article" date="2018" name="Nat. Biotechnol.">
        <title>A standardized bacterial taxonomy based on genome phylogeny substantially revises the tree of life.</title>
        <authorList>
            <person name="Parks D.H."/>
            <person name="Chuvochina M."/>
            <person name="Waite D.W."/>
            <person name="Rinke C."/>
            <person name="Skarshewski A."/>
            <person name="Chaumeil P.A."/>
            <person name="Hugenholtz P."/>
        </authorList>
    </citation>
    <scope>NUCLEOTIDE SEQUENCE [LARGE SCALE GENOMIC DNA]</scope>
    <source>
        <strain evidence="2">UBA10948</strain>
    </source>
</reference>
<evidence type="ECO:0000313" key="2">
    <source>
        <dbReference type="EMBL" id="HBK52483.1"/>
    </source>
</evidence>
<dbReference type="PROSITE" id="PS51671">
    <property type="entry name" value="ACT"/>
    <property type="match status" value="1"/>
</dbReference>
<evidence type="ECO:0000313" key="3">
    <source>
        <dbReference type="Proteomes" id="UP000263273"/>
    </source>
</evidence>
<dbReference type="InterPro" id="IPR045739">
    <property type="entry name" value="ACT_dom_pair"/>
</dbReference>
<dbReference type="STRING" id="378794.GCA_001570625_01372"/>
<dbReference type="RefSeq" id="WP_061213854.1">
    <property type="nucleotide sequence ID" value="NZ_DCDX01000004.1"/>
</dbReference>
<dbReference type="CDD" id="cd04882">
    <property type="entry name" value="ACT_Bt0572_2"/>
    <property type="match status" value="1"/>
</dbReference>
<dbReference type="PANTHER" id="PTHR40099">
    <property type="entry name" value="ACETOLACTATE SYNTHASE, SMALL SUBUNIT"/>
    <property type="match status" value="1"/>
</dbReference>
<comment type="caution">
    <text evidence="2">The sequence shown here is derived from an EMBL/GenBank/DDBJ whole genome shotgun (WGS) entry which is preliminary data.</text>
</comment>
<protein>
    <submittedName>
        <fullName evidence="2">ACT domain-containing protein</fullName>
    </submittedName>
</protein>
<dbReference type="CDD" id="cd04908">
    <property type="entry name" value="ACT_Bt0572_1"/>
    <property type="match status" value="1"/>
</dbReference>
<dbReference type="SUPFAM" id="SSF55021">
    <property type="entry name" value="ACT-like"/>
    <property type="match status" value="2"/>
</dbReference>
<feature type="domain" description="ACT" evidence="1">
    <location>
        <begin position="4"/>
        <end position="78"/>
    </location>
</feature>
<dbReference type="AlphaFoldDB" id="A0A354YSY9"/>
<dbReference type="Proteomes" id="UP000263273">
    <property type="component" value="Unassembled WGS sequence"/>
</dbReference>
<name>A0A354YSY9_9FIRM</name>
<accession>A0A354YSY9</accession>